<feature type="compositionally biased region" description="Basic and acidic residues" evidence="1">
    <location>
        <begin position="319"/>
        <end position="336"/>
    </location>
</feature>
<dbReference type="InterPro" id="IPR015410">
    <property type="entry name" value="DUF1985"/>
</dbReference>
<name>A0A7G2FBY7_ARATH</name>
<dbReference type="AlphaFoldDB" id="A0A7G2FBY7"/>
<feature type="domain" description="DUF1985" evidence="2">
    <location>
        <begin position="72"/>
        <end position="192"/>
    </location>
</feature>
<dbReference type="Pfam" id="PF09331">
    <property type="entry name" value="DUF1985"/>
    <property type="match status" value="1"/>
</dbReference>
<gene>
    <name evidence="3" type="ORF">AT9943_LOCUS20329</name>
</gene>
<protein>
    <submittedName>
        <fullName evidence="3">(thale cress) hypothetical protein</fullName>
    </submittedName>
</protein>
<feature type="region of interest" description="Disordered" evidence="1">
    <location>
        <begin position="312"/>
        <end position="358"/>
    </location>
</feature>
<dbReference type="EMBL" id="LR881470">
    <property type="protein sequence ID" value="CAD5332950.1"/>
    <property type="molecule type" value="Genomic_DNA"/>
</dbReference>
<reference evidence="3 4" key="1">
    <citation type="submission" date="2020-09" db="EMBL/GenBank/DDBJ databases">
        <authorList>
            <person name="Ashkenazy H."/>
        </authorList>
    </citation>
    <scope>NUCLEOTIDE SEQUENCE [LARGE SCALE GENOMIC DNA]</scope>
    <source>
        <strain evidence="4">cv. Cdm-0</strain>
    </source>
</reference>
<organism evidence="3 4">
    <name type="scientific">Arabidopsis thaliana</name>
    <name type="common">Mouse-ear cress</name>
    <dbReference type="NCBI Taxonomy" id="3702"/>
    <lineage>
        <taxon>Eukaryota</taxon>
        <taxon>Viridiplantae</taxon>
        <taxon>Streptophyta</taxon>
        <taxon>Embryophyta</taxon>
        <taxon>Tracheophyta</taxon>
        <taxon>Spermatophyta</taxon>
        <taxon>Magnoliopsida</taxon>
        <taxon>eudicotyledons</taxon>
        <taxon>Gunneridae</taxon>
        <taxon>Pentapetalae</taxon>
        <taxon>rosids</taxon>
        <taxon>malvids</taxon>
        <taxon>Brassicales</taxon>
        <taxon>Brassicaceae</taxon>
        <taxon>Camelineae</taxon>
        <taxon>Arabidopsis</taxon>
    </lineage>
</organism>
<evidence type="ECO:0000313" key="3">
    <source>
        <dbReference type="EMBL" id="CAD5332950.1"/>
    </source>
</evidence>
<accession>A0A7G2FBY7</accession>
<evidence type="ECO:0000259" key="2">
    <source>
        <dbReference type="Pfam" id="PF09331"/>
    </source>
</evidence>
<sequence length="584" mass="64813">MSLIPLPPRLIAFGEEPRAERVNVYQKMKTLFGIFNALNDGERQYFCRSTFARLLEFSNNPAWSASFGIFILGRQLEVAKPNEIWVLFVGTPIRFSLREFKIVTGLPCGRYPSLKMKKKKGTAGKTIPFYSKWFGLEEDVTVDRVITMLKRRVVSDPGMRIRCACLAIVDGFLVPTSHYPKIVKSHTEMVEDGLLYALQLVVLQAAPTIQDGHVIDNPIESDSEGVEDDVEVATRESVPFKLGNAKELDEKCSIPIASIICPDYVLDLADYLSWSDDEEDERVEDLLMLVNEGLIFKNDIFESGCFPSQLQLTSKKQKREGDHSKDPDSGFNRPKETVPTGNVSASNPGDLGSNATKREEVIPMDEDIRSEGDFVHNQQRGNNVPIDEDLPSEPSLVHDSQMIYFRKILPIGDNNVATGVSPPPQVVYEDNAEVSNHDSVQDDLAPEGDRPEIISATEAVTSPKHSIVNEEVRCLRVWRSSVGNETSAELPDILVPMPAHGGVVGYGDVVDIPDGVSVDVPGTIVPDYGNVDNVEGMRGRRSKRLCTLSSKLDGRFQYDKKTKLLVGHPSLVINQVNVDLRSDS</sequence>
<evidence type="ECO:0000256" key="1">
    <source>
        <dbReference type="SAM" id="MobiDB-lite"/>
    </source>
</evidence>
<dbReference type="Proteomes" id="UP000516314">
    <property type="component" value="Chromosome 5"/>
</dbReference>
<proteinExistence type="predicted"/>
<dbReference type="PANTHER" id="PTHR48449:SF2">
    <property type="entry name" value="UBIQUITIN-LIKE PROTEASE FAMILY PROFILE DOMAIN-CONTAINING PROTEIN"/>
    <property type="match status" value="1"/>
</dbReference>
<dbReference type="PANTHER" id="PTHR48449">
    <property type="entry name" value="DUF1985 DOMAIN-CONTAINING PROTEIN"/>
    <property type="match status" value="1"/>
</dbReference>
<evidence type="ECO:0000313" key="4">
    <source>
        <dbReference type="Proteomes" id="UP000516314"/>
    </source>
</evidence>